<organism evidence="2 3">
    <name type="scientific">Hufsiella arboris</name>
    <dbReference type="NCBI Taxonomy" id="2695275"/>
    <lineage>
        <taxon>Bacteria</taxon>
        <taxon>Pseudomonadati</taxon>
        <taxon>Bacteroidota</taxon>
        <taxon>Sphingobacteriia</taxon>
        <taxon>Sphingobacteriales</taxon>
        <taxon>Sphingobacteriaceae</taxon>
        <taxon>Hufsiella</taxon>
    </lineage>
</organism>
<dbReference type="Gene3D" id="2.60.40.10">
    <property type="entry name" value="Immunoglobulins"/>
    <property type="match status" value="1"/>
</dbReference>
<dbReference type="Proteomes" id="UP000466586">
    <property type="component" value="Unassembled WGS sequence"/>
</dbReference>
<evidence type="ECO:0000313" key="3">
    <source>
        <dbReference type="Proteomes" id="UP000466586"/>
    </source>
</evidence>
<protein>
    <submittedName>
        <fullName evidence="2">Uncharacterized protein</fullName>
    </submittedName>
</protein>
<keyword evidence="3" id="KW-1185">Reference proteome</keyword>
<accession>A0A7K1Y7N6</accession>
<comment type="caution">
    <text evidence="2">The sequence shown here is derived from an EMBL/GenBank/DDBJ whole genome shotgun (WGS) entry which is preliminary data.</text>
</comment>
<reference evidence="2 3" key="1">
    <citation type="submission" date="2019-11" db="EMBL/GenBank/DDBJ databases">
        <title>Pedobacter sp. HMF7647 Genome sequencing and assembly.</title>
        <authorList>
            <person name="Kang H."/>
            <person name="Kim H."/>
            <person name="Joh K."/>
        </authorList>
    </citation>
    <scope>NUCLEOTIDE SEQUENCE [LARGE SCALE GENOMIC DNA]</scope>
    <source>
        <strain evidence="2 3">HMF7647</strain>
    </source>
</reference>
<keyword evidence="1" id="KW-1133">Transmembrane helix</keyword>
<keyword evidence="1" id="KW-0812">Transmembrane</keyword>
<name>A0A7K1Y7N6_9SPHI</name>
<dbReference type="EMBL" id="WVHT01000002">
    <property type="protein sequence ID" value="MXV50592.1"/>
    <property type="molecule type" value="Genomic_DNA"/>
</dbReference>
<evidence type="ECO:0000256" key="1">
    <source>
        <dbReference type="SAM" id="Phobius"/>
    </source>
</evidence>
<evidence type="ECO:0000313" key="2">
    <source>
        <dbReference type="EMBL" id="MXV50592.1"/>
    </source>
</evidence>
<feature type="transmembrane region" description="Helical" evidence="1">
    <location>
        <begin position="64"/>
        <end position="88"/>
    </location>
</feature>
<dbReference type="RefSeq" id="WP_160843754.1">
    <property type="nucleotide sequence ID" value="NZ_WVHT01000002.1"/>
</dbReference>
<gene>
    <name evidence="2" type="ORF">GS399_06375</name>
</gene>
<keyword evidence="1" id="KW-0472">Membrane</keyword>
<proteinExistence type="predicted"/>
<sequence length="494" mass="55688">MSFKILNKLKIAYQNSQAPIFVNTGTKKFSNGYAFLFLLLSIVISELFATSVDLKTDELTALLNLYLPIFIGIATLLFYCAVSLLTIHTKRRRKVVITLILINLLAGVSLDFYYRNFSNDTDLKTFSEANNVFTKESSSHNTGQAYLNINNLNGPLNDQLSFSFLEKFSKPNTLSHSEATISLNNSGTKDLKVYSAAFSQNGFWKIKKVNGKQFSETEFPIVIQPGKATTITIAFTAQKISLRARTFIWRALFRFQIAMLRAARTLNYQLLIGTTCVNVEGQLKLQTDDSLSPVKTVGLHSLWQYNTEGDWEPDLQRIIRALNYRTVVGFRNFDNGLQGENVVPFSDEIAASCFKTYNKNLPVKIVQLAAYHGCCKTESSDTLMFYTPGQTNYKGIFYTEKIGGQMVLPPTTNMLPGKGGFNPKKPFALKIGSYYSERKKNSNGKIGLRVYRAKDENQKIIRSTYLLALDYLGIPGTNYDYQDNLYLIENVVPL</sequence>
<feature type="transmembrane region" description="Helical" evidence="1">
    <location>
        <begin position="95"/>
        <end position="114"/>
    </location>
</feature>
<dbReference type="AlphaFoldDB" id="A0A7K1Y7N6"/>
<dbReference type="InterPro" id="IPR013783">
    <property type="entry name" value="Ig-like_fold"/>
</dbReference>
<feature type="transmembrane region" description="Helical" evidence="1">
    <location>
        <begin position="33"/>
        <end position="52"/>
    </location>
</feature>